<accession>A0A382Q0R2</accession>
<proteinExistence type="predicted"/>
<name>A0A382Q0R2_9ZZZZ</name>
<dbReference type="AlphaFoldDB" id="A0A382Q0R2"/>
<reference evidence="1" key="1">
    <citation type="submission" date="2018-05" db="EMBL/GenBank/DDBJ databases">
        <authorList>
            <person name="Lanie J.A."/>
            <person name="Ng W.-L."/>
            <person name="Kazmierczak K.M."/>
            <person name="Andrzejewski T.M."/>
            <person name="Davidsen T.M."/>
            <person name="Wayne K.J."/>
            <person name="Tettelin H."/>
            <person name="Glass J.I."/>
            <person name="Rusch D."/>
            <person name="Podicherti R."/>
            <person name="Tsui H.-C.T."/>
            <person name="Winkler M.E."/>
        </authorList>
    </citation>
    <scope>NUCLEOTIDE SEQUENCE</scope>
</reference>
<dbReference type="EMBL" id="UINC01111080">
    <property type="protein sequence ID" value="SVC79026.1"/>
    <property type="molecule type" value="Genomic_DNA"/>
</dbReference>
<organism evidence="1">
    <name type="scientific">marine metagenome</name>
    <dbReference type="NCBI Taxonomy" id="408172"/>
    <lineage>
        <taxon>unclassified sequences</taxon>
        <taxon>metagenomes</taxon>
        <taxon>ecological metagenomes</taxon>
    </lineage>
</organism>
<feature type="non-terminal residue" evidence="1">
    <location>
        <position position="54"/>
    </location>
</feature>
<sequence>MKHLVILSTVAILLFLSFHTVAYPANSHPQTIFGVRPTVEQFKAEILRADLVIR</sequence>
<protein>
    <submittedName>
        <fullName evidence="1">Uncharacterized protein</fullName>
    </submittedName>
</protein>
<evidence type="ECO:0000313" key="1">
    <source>
        <dbReference type="EMBL" id="SVC79026.1"/>
    </source>
</evidence>
<gene>
    <name evidence="1" type="ORF">METZ01_LOCUS331880</name>
</gene>